<keyword evidence="1" id="KW-0472">Membrane</keyword>
<sequence length="67" mass="7331">MDRKRGMKFALPIMAVVVVSALMLLNKDYTDVPLNSRIMIALGAALFSGAISFVLFGLKDAKDDELK</sequence>
<dbReference type="RefSeq" id="WP_038178987.1">
    <property type="nucleotide sequence ID" value="NZ_ASQA01000002.1"/>
</dbReference>
<name>W4F737_9BACL</name>
<evidence type="ECO:0000313" key="3">
    <source>
        <dbReference type="Proteomes" id="UP000019062"/>
    </source>
</evidence>
<dbReference type="Proteomes" id="UP000019062">
    <property type="component" value="Unassembled WGS sequence"/>
</dbReference>
<evidence type="ECO:0000256" key="1">
    <source>
        <dbReference type="SAM" id="Phobius"/>
    </source>
</evidence>
<organism evidence="2 3">
    <name type="scientific">Viridibacillus arenosi FSL R5-213</name>
    <dbReference type="NCBI Taxonomy" id="1227360"/>
    <lineage>
        <taxon>Bacteria</taxon>
        <taxon>Bacillati</taxon>
        <taxon>Bacillota</taxon>
        <taxon>Bacilli</taxon>
        <taxon>Bacillales</taxon>
        <taxon>Caryophanaceae</taxon>
        <taxon>Viridibacillus</taxon>
    </lineage>
</organism>
<reference evidence="2 3" key="1">
    <citation type="journal article" date="2014" name="BMC Genomics">
        <title>Genomic comparison of sporeforming bacilli isolated from milk.</title>
        <authorList>
            <person name="Moreno Switt A.I."/>
            <person name="Andrus A.D."/>
            <person name="Ranieri M.L."/>
            <person name="Orsi R.H."/>
            <person name="Ivy R."/>
            <person name="den Bakker H.C."/>
            <person name="Martin N.H."/>
            <person name="Wiedmann M."/>
            <person name="Boor K.J."/>
        </authorList>
    </citation>
    <scope>NUCLEOTIDE SEQUENCE [LARGE SCALE GENOMIC DNA]</scope>
    <source>
        <strain evidence="2 3">FSL R5-213</strain>
    </source>
</reference>
<keyword evidence="1" id="KW-1133">Transmembrane helix</keyword>
<evidence type="ECO:0000313" key="2">
    <source>
        <dbReference type="EMBL" id="ETT88635.1"/>
    </source>
</evidence>
<gene>
    <name evidence="2" type="ORF">C176_01215</name>
</gene>
<keyword evidence="1" id="KW-0812">Transmembrane</keyword>
<feature type="transmembrane region" description="Helical" evidence="1">
    <location>
        <begin position="9"/>
        <end position="26"/>
    </location>
</feature>
<keyword evidence="3" id="KW-1185">Reference proteome</keyword>
<dbReference type="eggNOG" id="ENOG5033M1G">
    <property type="taxonomic scope" value="Bacteria"/>
</dbReference>
<comment type="caution">
    <text evidence="2">The sequence shown here is derived from an EMBL/GenBank/DDBJ whole genome shotgun (WGS) entry which is preliminary data.</text>
</comment>
<evidence type="ECO:0008006" key="4">
    <source>
        <dbReference type="Google" id="ProtNLM"/>
    </source>
</evidence>
<protein>
    <recommendedName>
        <fullName evidence="4">Histidine kinase</fullName>
    </recommendedName>
</protein>
<proteinExistence type="predicted"/>
<accession>W4F737</accession>
<feature type="transmembrane region" description="Helical" evidence="1">
    <location>
        <begin position="38"/>
        <end position="58"/>
    </location>
</feature>
<dbReference type="AlphaFoldDB" id="W4F737"/>
<dbReference type="EMBL" id="ASQA01000002">
    <property type="protein sequence ID" value="ETT88635.1"/>
    <property type="molecule type" value="Genomic_DNA"/>
</dbReference>